<evidence type="ECO:0000313" key="3">
    <source>
        <dbReference type="Proteomes" id="UP000247810"/>
    </source>
</evidence>
<proteinExistence type="predicted"/>
<sequence length="101" mass="11241">MPIWAVSRSLDWIPVSRVLVLVLVVAGCCCCCRIDLLAKAPREGKKSPVDTLDQLDQPPLSVATQAGMTPLRRPVPRCDCHQDKVIQFQRPPSPAIDKRRI</sequence>
<keyword evidence="1" id="KW-0472">Membrane</keyword>
<evidence type="ECO:0000313" key="2">
    <source>
        <dbReference type="EMBL" id="PYH97642.1"/>
    </source>
</evidence>
<gene>
    <name evidence="2" type="ORF">BO71DRAFT_395893</name>
</gene>
<keyword evidence="1" id="KW-0812">Transmembrane</keyword>
<keyword evidence="1" id="KW-1133">Transmembrane helix</keyword>
<reference evidence="2 3" key="1">
    <citation type="submission" date="2018-02" db="EMBL/GenBank/DDBJ databases">
        <title>The genomes of Aspergillus section Nigri reveals drivers in fungal speciation.</title>
        <authorList>
            <consortium name="DOE Joint Genome Institute"/>
            <person name="Vesth T.C."/>
            <person name="Nybo J."/>
            <person name="Theobald S."/>
            <person name="Brandl J."/>
            <person name="Frisvad J.C."/>
            <person name="Nielsen K.F."/>
            <person name="Lyhne E.K."/>
            <person name="Kogle M.E."/>
            <person name="Kuo A."/>
            <person name="Riley R."/>
            <person name="Clum A."/>
            <person name="Nolan M."/>
            <person name="Lipzen A."/>
            <person name="Salamov A."/>
            <person name="Henrissat B."/>
            <person name="Wiebenga A."/>
            <person name="De vries R.P."/>
            <person name="Grigoriev I.V."/>
            <person name="Mortensen U.H."/>
            <person name="Andersen M.R."/>
            <person name="Baker S.E."/>
        </authorList>
    </citation>
    <scope>NUCLEOTIDE SEQUENCE [LARGE SCALE GENOMIC DNA]</scope>
    <source>
        <strain evidence="2 3">CBS 707.79</strain>
    </source>
</reference>
<dbReference type="EMBL" id="KZ825821">
    <property type="protein sequence ID" value="PYH97642.1"/>
    <property type="molecule type" value="Genomic_DNA"/>
</dbReference>
<dbReference type="VEuPathDB" id="FungiDB:BO71DRAFT_395893"/>
<dbReference type="AlphaFoldDB" id="A0A319EZU4"/>
<feature type="transmembrane region" description="Helical" evidence="1">
    <location>
        <begin position="12"/>
        <end position="36"/>
    </location>
</feature>
<evidence type="ECO:0000256" key="1">
    <source>
        <dbReference type="SAM" id="Phobius"/>
    </source>
</evidence>
<protein>
    <submittedName>
        <fullName evidence="2">Uncharacterized protein</fullName>
    </submittedName>
</protein>
<organism evidence="2 3">
    <name type="scientific">Aspergillus ellipticus CBS 707.79</name>
    <dbReference type="NCBI Taxonomy" id="1448320"/>
    <lineage>
        <taxon>Eukaryota</taxon>
        <taxon>Fungi</taxon>
        <taxon>Dikarya</taxon>
        <taxon>Ascomycota</taxon>
        <taxon>Pezizomycotina</taxon>
        <taxon>Eurotiomycetes</taxon>
        <taxon>Eurotiomycetidae</taxon>
        <taxon>Eurotiales</taxon>
        <taxon>Aspergillaceae</taxon>
        <taxon>Aspergillus</taxon>
        <taxon>Aspergillus subgen. Circumdati</taxon>
    </lineage>
</organism>
<dbReference type="Proteomes" id="UP000247810">
    <property type="component" value="Unassembled WGS sequence"/>
</dbReference>
<keyword evidence="3" id="KW-1185">Reference proteome</keyword>
<accession>A0A319EZU4</accession>
<name>A0A319EZU4_9EURO</name>